<evidence type="ECO:0000256" key="4">
    <source>
        <dbReference type="ARBA" id="ARBA00022695"/>
    </source>
</evidence>
<keyword evidence="4" id="KW-0548">Nucleotidyltransferase</keyword>
<evidence type="ECO:0000313" key="11">
    <source>
        <dbReference type="EMBL" id="VAX24741.1"/>
    </source>
</evidence>
<dbReference type="InterPro" id="IPR005790">
    <property type="entry name" value="DNA_polIII_delta"/>
</dbReference>
<keyword evidence="5" id="KW-0235">DNA replication</keyword>
<comment type="similarity">
    <text evidence="7">Belongs to the DNA polymerase HolA subunit family.</text>
</comment>
<evidence type="ECO:0000259" key="9">
    <source>
        <dbReference type="Pfam" id="PF06144"/>
    </source>
</evidence>
<evidence type="ECO:0000256" key="6">
    <source>
        <dbReference type="ARBA" id="ARBA00022932"/>
    </source>
</evidence>
<dbReference type="SUPFAM" id="SSF52540">
    <property type="entry name" value="P-loop containing nucleoside triphosphate hydrolases"/>
    <property type="match status" value="1"/>
</dbReference>
<dbReference type="Gene3D" id="1.10.8.60">
    <property type="match status" value="1"/>
</dbReference>
<dbReference type="PANTHER" id="PTHR34388:SF1">
    <property type="entry name" value="DNA POLYMERASE III SUBUNIT DELTA"/>
    <property type="match status" value="1"/>
</dbReference>
<dbReference type="EC" id="2.7.7.7" evidence="1"/>
<keyword evidence="3" id="KW-0808">Transferase</keyword>
<dbReference type="InterPro" id="IPR048466">
    <property type="entry name" value="DNA_pol3_delta-like_C"/>
</dbReference>
<dbReference type="InterPro" id="IPR008921">
    <property type="entry name" value="DNA_pol3_clamp-load_cplx_C"/>
</dbReference>
<comment type="catalytic activity">
    <reaction evidence="8">
        <text>DNA(n) + a 2'-deoxyribonucleoside 5'-triphosphate = DNA(n+1) + diphosphate</text>
        <dbReference type="Rhea" id="RHEA:22508"/>
        <dbReference type="Rhea" id="RHEA-COMP:17339"/>
        <dbReference type="Rhea" id="RHEA-COMP:17340"/>
        <dbReference type="ChEBI" id="CHEBI:33019"/>
        <dbReference type="ChEBI" id="CHEBI:61560"/>
        <dbReference type="ChEBI" id="CHEBI:173112"/>
        <dbReference type="EC" id="2.7.7.7"/>
    </reaction>
</comment>
<name>A0A3B1CDV4_9ZZZZ</name>
<dbReference type="GO" id="GO:0003887">
    <property type="term" value="F:DNA-directed DNA polymerase activity"/>
    <property type="evidence" value="ECO:0007669"/>
    <property type="project" value="UniProtKB-KW"/>
</dbReference>
<protein>
    <recommendedName>
        <fullName evidence="2">DNA polymerase III subunit delta</fullName>
        <ecNumber evidence="1">2.7.7.7</ecNumber>
    </recommendedName>
</protein>
<proteinExistence type="inferred from homology"/>
<evidence type="ECO:0000256" key="5">
    <source>
        <dbReference type="ARBA" id="ARBA00022705"/>
    </source>
</evidence>
<organism evidence="11">
    <name type="scientific">hydrothermal vent metagenome</name>
    <dbReference type="NCBI Taxonomy" id="652676"/>
    <lineage>
        <taxon>unclassified sequences</taxon>
        <taxon>metagenomes</taxon>
        <taxon>ecological metagenomes</taxon>
    </lineage>
</organism>
<evidence type="ECO:0000259" key="10">
    <source>
        <dbReference type="Pfam" id="PF21694"/>
    </source>
</evidence>
<dbReference type="Gene3D" id="1.20.272.10">
    <property type="match status" value="1"/>
</dbReference>
<evidence type="ECO:0000256" key="7">
    <source>
        <dbReference type="ARBA" id="ARBA00034754"/>
    </source>
</evidence>
<dbReference type="PANTHER" id="PTHR34388">
    <property type="entry name" value="DNA POLYMERASE III SUBUNIT DELTA"/>
    <property type="match status" value="1"/>
</dbReference>
<evidence type="ECO:0000256" key="3">
    <source>
        <dbReference type="ARBA" id="ARBA00022679"/>
    </source>
</evidence>
<dbReference type="SUPFAM" id="SSF48019">
    <property type="entry name" value="post-AAA+ oligomerization domain-like"/>
    <property type="match status" value="1"/>
</dbReference>
<dbReference type="GO" id="GO:0003677">
    <property type="term" value="F:DNA binding"/>
    <property type="evidence" value="ECO:0007669"/>
    <property type="project" value="InterPro"/>
</dbReference>
<keyword evidence="6" id="KW-0239">DNA-directed DNA polymerase</keyword>
<dbReference type="EMBL" id="UOGD01000280">
    <property type="protein sequence ID" value="VAX24741.1"/>
    <property type="molecule type" value="Genomic_DNA"/>
</dbReference>
<dbReference type="NCBIfam" id="TIGR01128">
    <property type="entry name" value="holA"/>
    <property type="match status" value="1"/>
</dbReference>
<dbReference type="InterPro" id="IPR027417">
    <property type="entry name" value="P-loop_NTPase"/>
</dbReference>
<dbReference type="InterPro" id="IPR010372">
    <property type="entry name" value="DNA_pol3_delta_N"/>
</dbReference>
<feature type="domain" description="DNA polymerase III delta N-terminal" evidence="9">
    <location>
        <begin position="27"/>
        <end position="143"/>
    </location>
</feature>
<dbReference type="Gene3D" id="3.40.50.300">
    <property type="entry name" value="P-loop containing nucleotide triphosphate hydrolases"/>
    <property type="match status" value="1"/>
</dbReference>
<feature type="domain" description="DNA polymerase III delta subunit-like C-terminal" evidence="10">
    <location>
        <begin position="216"/>
        <end position="335"/>
    </location>
</feature>
<evidence type="ECO:0000256" key="8">
    <source>
        <dbReference type="ARBA" id="ARBA00049244"/>
    </source>
</evidence>
<evidence type="ECO:0000256" key="2">
    <source>
        <dbReference type="ARBA" id="ARBA00017703"/>
    </source>
</evidence>
<gene>
    <name evidence="11" type="ORF">MNBD_IGNAVI01-2327</name>
</gene>
<evidence type="ECO:0000256" key="1">
    <source>
        <dbReference type="ARBA" id="ARBA00012417"/>
    </source>
</evidence>
<dbReference type="GO" id="GO:0006261">
    <property type="term" value="P:DNA-templated DNA replication"/>
    <property type="evidence" value="ECO:0007669"/>
    <property type="project" value="TreeGrafter"/>
</dbReference>
<dbReference type="Pfam" id="PF06144">
    <property type="entry name" value="DNA_pol3_delta"/>
    <property type="match status" value="1"/>
</dbReference>
<dbReference type="GO" id="GO:0009360">
    <property type="term" value="C:DNA polymerase III complex"/>
    <property type="evidence" value="ECO:0007669"/>
    <property type="project" value="InterPro"/>
</dbReference>
<dbReference type="AlphaFoldDB" id="A0A3B1CDV4"/>
<dbReference type="Pfam" id="PF21694">
    <property type="entry name" value="DNA_pol3_delta_C"/>
    <property type="match status" value="1"/>
</dbReference>
<sequence>MSKNKVNVETVYNISNYLKDDNFLPIYFLYGEDDYTISKTVKFISKKVDPLVTVDFDRETLSMNNKSSVSQIVDLASSFPFGDGKKIIIIKGFENCNDKPSFASYVQNPTDFTILIITQSSKSVNTRNEPYKSLFNKGYLFEASELKGQYLQQWLVKKAKQEEMELSSESAKILTEMVGQNKALLEMQLRKFRDYLKDSREITPEIIESLTSVTKEYNIFNLQDALGKGEKGRSLEIGYNLLDGSFDMMFIISMLTKFVSTLMKIIELRGKRISDKEAASEANLSPYYYSNCKRATFLLNEKRLMKAAEALLNADIKLKTTSADQKIIFTILIAEILN</sequence>
<reference evidence="11" key="1">
    <citation type="submission" date="2018-06" db="EMBL/GenBank/DDBJ databases">
        <authorList>
            <person name="Zhirakovskaya E."/>
        </authorList>
    </citation>
    <scope>NUCLEOTIDE SEQUENCE</scope>
</reference>
<accession>A0A3B1CDV4</accession>